<gene>
    <name evidence="2" type="ORF">F7725_010709</name>
</gene>
<dbReference type="PANTHER" id="PTHR36489:SF1">
    <property type="entry name" value="G-PROTEIN COUPLED RECEPTORS FAMILY 1 PROFILE DOMAIN-CONTAINING PROTEIN"/>
    <property type="match status" value="1"/>
</dbReference>
<dbReference type="AlphaFoldDB" id="A0A7J5XPR7"/>
<dbReference type="PANTHER" id="PTHR36489">
    <property type="entry name" value="PROTEIN-COUPLED RECEPTOR GPR1, PUTATIVE-RELATED"/>
    <property type="match status" value="1"/>
</dbReference>
<dbReference type="EMBL" id="JAAKFY010000022">
    <property type="protein sequence ID" value="KAF3838941.1"/>
    <property type="molecule type" value="Genomic_DNA"/>
</dbReference>
<proteinExistence type="predicted"/>
<reference evidence="2 3" key="1">
    <citation type="submission" date="2020-03" db="EMBL/GenBank/DDBJ databases">
        <title>Dissostichus mawsoni Genome sequencing and assembly.</title>
        <authorList>
            <person name="Park H."/>
        </authorList>
    </citation>
    <scope>NUCLEOTIDE SEQUENCE [LARGE SCALE GENOMIC DNA]</scope>
    <source>
        <strain evidence="2">DM0001</strain>
        <tissue evidence="2">Muscle</tissue>
    </source>
</reference>
<evidence type="ECO:0000256" key="1">
    <source>
        <dbReference type="SAM" id="MobiDB-lite"/>
    </source>
</evidence>
<evidence type="ECO:0000313" key="2">
    <source>
        <dbReference type="EMBL" id="KAF3838941.1"/>
    </source>
</evidence>
<evidence type="ECO:0000313" key="3">
    <source>
        <dbReference type="Proteomes" id="UP000518266"/>
    </source>
</evidence>
<sequence>MAGGRSSYREDFGPVADVVLPGDAEHVGQVEREVDDAAARRRQVSAVECRAEQEALHDGHYREGSHEQEDHAGVAVGQQVPRLHGGQGTWLMGTRLLRNQLNHRMPLFRPMILMVSFRRASFSYTMLFRMMATEYIQARCVLFSSASEQLQVKDFLSDGRRPLPISCSTCFGKDCDSTGKPWNVTVSCGVSSHVVHVAGVGHLLDVDAGLLLGAGQRSDDGLLDDVLQVREAAPDVPHVLEGVCTGAGVPVPERITRTAVMIKSTDQQINRSTGQQVNRSTGQQINRSTDQQVNRSTDQQVNRSTGQQITGQQINRSTDQQINRSTDQQVNRSTDQQVNRSTGQQINRSTGQQVNRSTDLQVNRSQIYRSTGQQIYRSTGQQIYRSTGQQINRSTGPGTDAGPEPAVLQKNHGAVHQLLLRGDRLQLVQVTSPGSEVRCLLRQKVRDVRDRPIGAAQLSVEEPGRGVVLQKSLDRKH</sequence>
<comment type="caution">
    <text evidence="2">The sequence shown here is derived from an EMBL/GenBank/DDBJ whole genome shotgun (WGS) entry which is preliminary data.</text>
</comment>
<name>A0A7J5XPR7_DISMA</name>
<organism evidence="2 3">
    <name type="scientific">Dissostichus mawsoni</name>
    <name type="common">Antarctic cod</name>
    <dbReference type="NCBI Taxonomy" id="36200"/>
    <lineage>
        <taxon>Eukaryota</taxon>
        <taxon>Metazoa</taxon>
        <taxon>Chordata</taxon>
        <taxon>Craniata</taxon>
        <taxon>Vertebrata</taxon>
        <taxon>Euteleostomi</taxon>
        <taxon>Actinopterygii</taxon>
        <taxon>Neopterygii</taxon>
        <taxon>Teleostei</taxon>
        <taxon>Neoteleostei</taxon>
        <taxon>Acanthomorphata</taxon>
        <taxon>Eupercaria</taxon>
        <taxon>Perciformes</taxon>
        <taxon>Notothenioidei</taxon>
        <taxon>Nototheniidae</taxon>
        <taxon>Dissostichus</taxon>
    </lineage>
</organism>
<accession>A0A7J5XPR7</accession>
<keyword evidence="3" id="KW-1185">Reference proteome</keyword>
<dbReference type="Proteomes" id="UP000518266">
    <property type="component" value="Unassembled WGS sequence"/>
</dbReference>
<feature type="region of interest" description="Disordered" evidence="1">
    <location>
        <begin position="266"/>
        <end position="366"/>
    </location>
</feature>
<protein>
    <submittedName>
        <fullName evidence="2">Uncharacterized protein</fullName>
    </submittedName>
</protein>
<feature type="non-terminal residue" evidence="2">
    <location>
        <position position="1"/>
    </location>
</feature>
<dbReference type="OrthoDB" id="8963674at2759"/>